<dbReference type="Pfam" id="PF13649">
    <property type="entry name" value="Methyltransf_25"/>
    <property type="match status" value="1"/>
</dbReference>
<keyword evidence="3" id="KW-1185">Reference proteome</keyword>
<dbReference type="CDD" id="cd02440">
    <property type="entry name" value="AdoMet_MTases"/>
    <property type="match status" value="1"/>
</dbReference>
<evidence type="ECO:0000259" key="1">
    <source>
        <dbReference type="Pfam" id="PF13649"/>
    </source>
</evidence>
<dbReference type="STRING" id="758803.SAMN05421803_101166"/>
<keyword evidence="2" id="KW-0489">Methyltransferase</keyword>
<dbReference type="OrthoDB" id="474235at2"/>
<dbReference type="AlphaFoldDB" id="A0A1M6AZ78"/>
<evidence type="ECO:0000313" key="2">
    <source>
        <dbReference type="EMBL" id="SHI41814.1"/>
    </source>
</evidence>
<dbReference type="InterPro" id="IPR041698">
    <property type="entry name" value="Methyltransf_25"/>
</dbReference>
<feature type="domain" description="Methyltransferase" evidence="1">
    <location>
        <begin position="39"/>
        <end position="142"/>
    </location>
</feature>
<dbReference type="GO" id="GO:0008168">
    <property type="term" value="F:methyltransferase activity"/>
    <property type="evidence" value="ECO:0007669"/>
    <property type="project" value="UniProtKB-KW"/>
</dbReference>
<dbReference type="RefSeq" id="WP_073373888.1">
    <property type="nucleotide sequence ID" value="NZ_FQZK01000001.1"/>
</dbReference>
<dbReference type="InterPro" id="IPR029063">
    <property type="entry name" value="SAM-dependent_MTases_sf"/>
</dbReference>
<proteinExistence type="predicted"/>
<dbReference type="Gene3D" id="3.40.50.150">
    <property type="entry name" value="Vaccinia Virus protein VP39"/>
    <property type="match status" value="1"/>
</dbReference>
<dbReference type="Proteomes" id="UP000184452">
    <property type="component" value="Unassembled WGS sequence"/>
</dbReference>
<evidence type="ECO:0000313" key="3">
    <source>
        <dbReference type="Proteomes" id="UP000184452"/>
    </source>
</evidence>
<keyword evidence="2" id="KW-0808">Transferase</keyword>
<protein>
    <submittedName>
        <fullName evidence="2">Methyltransferase domain-containing protein</fullName>
    </submittedName>
</protein>
<name>A0A1M6AZ78_9ACTN</name>
<dbReference type="GO" id="GO:0032259">
    <property type="term" value="P:methylation"/>
    <property type="evidence" value="ECO:0007669"/>
    <property type="project" value="UniProtKB-KW"/>
</dbReference>
<reference evidence="2 3" key="1">
    <citation type="submission" date="2016-11" db="EMBL/GenBank/DDBJ databases">
        <authorList>
            <person name="Jaros S."/>
            <person name="Januszkiewicz K."/>
            <person name="Wedrychowicz H."/>
        </authorList>
    </citation>
    <scope>NUCLEOTIDE SEQUENCE [LARGE SCALE GENOMIC DNA]</scope>
    <source>
        <strain evidence="2 3">CGMCC 4.5723</strain>
    </source>
</reference>
<organism evidence="2 3">
    <name type="scientific">Nocardiopsis flavescens</name>
    <dbReference type="NCBI Taxonomy" id="758803"/>
    <lineage>
        <taxon>Bacteria</taxon>
        <taxon>Bacillati</taxon>
        <taxon>Actinomycetota</taxon>
        <taxon>Actinomycetes</taxon>
        <taxon>Streptosporangiales</taxon>
        <taxon>Nocardiopsidaceae</taxon>
        <taxon>Nocardiopsis</taxon>
    </lineage>
</organism>
<dbReference type="SUPFAM" id="SSF53335">
    <property type="entry name" value="S-adenosyl-L-methionine-dependent methyltransferases"/>
    <property type="match status" value="1"/>
</dbReference>
<dbReference type="EMBL" id="FQZK01000001">
    <property type="protein sequence ID" value="SHI41814.1"/>
    <property type="molecule type" value="Genomic_DNA"/>
</dbReference>
<sequence>MVTPALSPLYRDCDFNGPLSDARAARLIDGLGPLDGAHVVDVGCGWAELLLRTLERAPTATGFGIDLGGEALAHGRAGAAARGLADRVELVEGDAGEWTRAGSGTAADVVFNIGSTHAWGGEPVEHTANALEALSGLLRPGGRLLFGECFWLREPTGAELAAMYDTPREQYRTMRALVDMALSYGFRLRELSQASPQEWDDFENRHARGWEDWLAANPGSPDAEEVRARADRHRVARVDGWREVMGMAYLTLVRV</sequence>
<accession>A0A1M6AZ78</accession>
<gene>
    <name evidence="2" type="ORF">SAMN05421803_101166</name>
</gene>